<keyword evidence="1" id="KW-1133">Transmembrane helix</keyword>
<dbReference type="Proteomes" id="UP000000529">
    <property type="component" value="Chromosome"/>
</dbReference>
<dbReference type="EMBL" id="BX908798">
    <property type="protein sequence ID" value="CAF24333.1"/>
    <property type="molecule type" value="Genomic_DNA"/>
</dbReference>
<evidence type="ECO:0000313" key="3">
    <source>
        <dbReference type="Proteomes" id="UP000000529"/>
    </source>
</evidence>
<gene>
    <name evidence="2" type="ORF">PC_RS07710</name>
</gene>
<evidence type="ECO:0008006" key="4">
    <source>
        <dbReference type="Google" id="ProtNLM"/>
    </source>
</evidence>
<dbReference type="RefSeq" id="WP_011176155.1">
    <property type="nucleotide sequence ID" value="NC_005861.2"/>
</dbReference>
<dbReference type="HOGENOM" id="CLU_1531125_0_0_0"/>
<dbReference type="AlphaFoldDB" id="Q6MAR6"/>
<dbReference type="KEGG" id="pcu:PC_RS07710"/>
<reference evidence="2 3" key="1">
    <citation type="journal article" date="2004" name="Science">
        <title>Illuminating the evolutionary history of chlamydiae.</title>
        <authorList>
            <person name="Horn M."/>
            <person name="Collingro A."/>
            <person name="Schmitz-Esser S."/>
            <person name="Beier C.L."/>
            <person name="Purkhold U."/>
            <person name="Fartmann B."/>
            <person name="Brandt P."/>
            <person name="Nyakatura G.J."/>
            <person name="Droege M."/>
            <person name="Frishman D."/>
            <person name="Rattei T."/>
            <person name="Mewes H."/>
            <person name="Wagner M."/>
        </authorList>
    </citation>
    <scope>NUCLEOTIDE SEQUENCE [LARGE SCALE GENOMIC DNA]</scope>
    <source>
        <strain evidence="2 3">UWE25</strain>
    </source>
</reference>
<evidence type="ECO:0000313" key="2">
    <source>
        <dbReference type="EMBL" id="CAF24333.1"/>
    </source>
</evidence>
<proteinExistence type="predicted"/>
<keyword evidence="1" id="KW-0812">Transmembrane</keyword>
<dbReference type="OrthoDB" id="21982at2"/>
<sequence>MNFKFERFFYVAISFIFGAFFFVVGVFSIALPWSELLRNAIIRFITENTLILSLFGLGFALIGLSIFIYTAISTKHRYTFIKTGNRSISIDENLIEQYLKSYWKEQFSQSEVPFQLMIRKNFLQVAADLPAMPEKDQKNVLEKINRDFSYLFGEVLGYPHEVHLIASFNRNIGTK</sequence>
<evidence type="ECO:0000256" key="1">
    <source>
        <dbReference type="SAM" id="Phobius"/>
    </source>
</evidence>
<name>Q6MAR6_PARUW</name>
<organism evidence="2 3">
    <name type="scientific">Protochlamydia amoebophila (strain UWE25)</name>
    <dbReference type="NCBI Taxonomy" id="264201"/>
    <lineage>
        <taxon>Bacteria</taxon>
        <taxon>Pseudomonadati</taxon>
        <taxon>Chlamydiota</taxon>
        <taxon>Chlamydiia</taxon>
        <taxon>Parachlamydiales</taxon>
        <taxon>Parachlamydiaceae</taxon>
        <taxon>Candidatus Protochlamydia</taxon>
    </lineage>
</organism>
<protein>
    <recommendedName>
        <fullName evidence="4">Alkaline shock response membrane anchor protein AmaP</fullName>
    </recommendedName>
</protein>
<keyword evidence="3" id="KW-1185">Reference proteome</keyword>
<feature type="transmembrane region" description="Helical" evidence="1">
    <location>
        <begin position="50"/>
        <end position="72"/>
    </location>
</feature>
<accession>Q6MAR6</accession>
<keyword evidence="1" id="KW-0472">Membrane</keyword>
<dbReference type="eggNOG" id="ENOG5033J5C">
    <property type="taxonomic scope" value="Bacteria"/>
</dbReference>
<feature type="transmembrane region" description="Helical" evidence="1">
    <location>
        <begin position="7"/>
        <end position="30"/>
    </location>
</feature>